<sequence length="103" mass="12175">MLLIHCEKEGYKIPRFCTFECVQRLNKSDKDNQEKPRVSVLRGEKSFPIMLTTFTCIHKDSGEKIKYDDYKKLSDNEKKEYNVYPKMQVFRVFNVARASVMVA</sequence>
<proteinExistence type="predicted"/>
<accession>A0A016BMM8</accession>
<comment type="caution">
    <text evidence="2">The sequence shown here is derived from an EMBL/GenBank/DDBJ whole genome shotgun (WGS) entry which is preliminary data.</text>
</comment>
<organism evidence="2 3">
    <name type="scientific">Bacteroides fragilis str. 2-F-2 #4</name>
    <dbReference type="NCBI Taxonomy" id="1339280"/>
    <lineage>
        <taxon>Bacteria</taxon>
        <taxon>Pseudomonadati</taxon>
        <taxon>Bacteroidota</taxon>
        <taxon>Bacteroidia</taxon>
        <taxon>Bacteroidales</taxon>
        <taxon>Bacteroidaceae</taxon>
        <taxon>Bacteroides</taxon>
    </lineage>
</organism>
<dbReference type="PATRIC" id="fig|1339280.3.peg.4788"/>
<gene>
    <name evidence="2" type="ORF">M076_5047</name>
</gene>
<evidence type="ECO:0000313" key="3">
    <source>
        <dbReference type="Proteomes" id="UP000022272"/>
    </source>
</evidence>
<dbReference type="AlphaFoldDB" id="A0A016BMM8"/>
<dbReference type="Proteomes" id="UP000022272">
    <property type="component" value="Unassembled WGS sequence"/>
</dbReference>
<name>A0A016BMM8_BACFG</name>
<dbReference type="EMBL" id="JGDM01000182">
    <property type="protein sequence ID" value="EXZ41806.1"/>
    <property type="molecule type" value="Genomic_DNA"/>
</dbReference>
<dbReference type="GO" id="GO:0003697">
    <property type="term" value="F:single-stranded DNA binding"/>
    <property type="evidence" value="ECO:0007669"/>
    <property type="project" value="InterPro"/>
</dbReference>
<dbReference type="Pfam" id="PF08401">
    <property type="entry name" value="ArdcN"/>
    <property type="match status" value="1"/>
</dbReference>
<reference evidence="2 3" key="1">
    <citation type="submission" date="2014-02" db="EMBL/GenBank/DDBJ databases">
        <authorList>
            <person name="Sears C."/>
            <person name="Carroll K."/>
            <person name="Sack B.R."/>
            <person name="Qadri F."/>
            <person name="Myers L.L."/>
            <person name="Chung G.-T."/>
            <person name="Escheverria P."/>
            <person name="Fraser C.M."/>
            <person name="Sadzewicz L."/>
            <person name="Shefchek K.A."/>
            <person name="Tallon L."/>
            <person name="Das S.P."/>
            <person name="Daugherty S."/>
            <person name="Mongodin E.F."/>
        </authorList>
    </citation>
    <scope>NUCLEOTIDE SEQUENCE [LARGE SCALE GENOMIC DNA]</scope>
    <source>
        <strain evidence="2 3">2-F-2 #4</strain>
    </source>
</reference>
<evidence type="ECO:0000259" key="1">
    <source>
        <dbReference type="Pfam" id="PF08401"/>
    </source>
</evidence>
<feature type="domain" description="N-terminal" evidence="1">
    <location>
        <begin position="1"/>
        <end position="93"/>
    </location>
</feature>
<evidence type="ECO:0000313" key="2">
    <source>
        <dbReference type="EMBL" id="EXZ41806.1"/>
    </source>
</evidence>
<dbReference type="InterPro" id="IPR013610">
    <property type="entry name" value="ArdC_N"/>
</dbReference>
<protein>
    <recommendedName>
        <fullName evidence="1">N-terminal domain-containing protein</fullName>
    </recommendedName>
</protein>